<reference evidence="2 3" key="1">
    <citation type="submission" date="2023-05" db="EMBL/GenBank/DDBJ databases">
        <title>Chelatococcus sp. nov., a moderately thermophilic bacterium isolated from hot spring microbial mat.</title>
        <authorList>
            <person name="Hu C.-J."/>
            <person name="Li W.-J."/>
        </authorList>
    </citation>
    <scope>NUCLEOTIDE SEQUENCE [LARGE SCALE GENOMIC DNA]</scope>
    <source>
        <strain evidence="2 3">SYSU G07232</strain>
    </source>
</reference>
<protein>
    <submittedName>
        <fullName evidence="2">Uncharacterized protein</fullName>
    </submittedName>
</protein>
<organism evidence="2 3">
    <name type="scientific">Chelatococcus albus</name>
    <dbReference type="NCBI Taxonomy" id="3047466"/>
    <lineage>
        <taxon>Bacteria</taxon>
        <taxon>Pseudomonadati</taxon>
        <taxon>Pseudomonadota</taxon>
        <taxon>Alphaproteobacteria</taxon>
        <taxon>Hyphomicrobiales</taxon>
        <taxon>Chelatococcaceae</taxon>
        <taxon>Chelatococcus</taxon>
    </lineage>
</organism>
<feature type="compositionally biased region" description="Low complexity" evidence="1">
    <location>
        <begin position="9"/>
        <end position="30"/>
    </location>
</feature>
<accession>A0ABT7AEJ5</accession>
<evidence type="ECO:0000313" key="2">
    <source>
        <dbReference type="EMBL" id="MDJ1157803.1"/>
    </source>
</evidence>
<name>A0ABT7AEJ5_9HYPH</name>
<gene>
    <name evidence="2" type="ORF">QNA08_06110</name>
</gene>
<comment type="caution">
    <text evidence="2">The sequence shown here is derived from an EMBL/GenBank/DDBJ whole genome shotgun (WGS) entry which is preliminary data.</text>
</comment>
<keyword evidence="3" id="KW-1185">Reference proteome</keyword>
<feature type="region of interest" description="Disordered" evidence="1">
    <location>
        <begin position="1"/>
        <end position="101"/>
    </location>
</feature>
<proteinExistence type="predicted"/>
<evidence type="ECO:0000313" key="3">
    <source>
        <dbReference type="Proteomes" id="UP001321492"/>
    </source>
</evidence>
<feature type="compositionally biased region" description="Basic residues" evidence="1">
    <location>
        <begin position="56"/>
        <end position="72"/>
    </location>
</feature>
<dbReference type="Proteomes" id="UP001321492">
    <property type="component" value="Unassembled WGS sequence"/>
</dbReference>
<dbReference type="RefSeq" id="WP_283739801.1">
    <property type="nucleotide sequence ID" value="NZ_JASJEV010000003.1"/>
</dbReference>
<dbReference type="EMBL" id="JASJEV010000003">
    <property type="protein sequence ID" value="MDJ1157803.1"/>
    <property type="molecule type" value="Genomic_DNA"/>
</dbReference>
<sequence length="101" mass="11083">MAKARKQKVTPVEEPVVETPPVEAEIAPAPSGGDTPEAHEEAHRLSATGTAPARVPWRKRFYFQPVRHRSSLRPRTARERSRQGDASSMVGANENSEPSEA</sequence>
<evidence type="ECO:0000256" key="1">
    <source>
        <dbReference type="SAM" id="MobiDB-lite"/>
    </source>
</evidence>